<dbReference type="Gene3D" id="3.40.30.10">
    <property type="entry name" value="Glutaredoxin"/>
    <property type="match status" value="1"/>
</dbReference>
<dbReference type="PIRSF" id="PIRSF037031">
    <property type="entry name" value="Redox_disulphide_2"/>
    <property type="match status" value="1"/>
</dbReference>
<dbReference type="InterPro" id="IPR036249">
    <property type="entry name" value="Thioredoxin-like_sf"/>
</dbReference>
<evidence type="ECO:0000313" key="5">
    <source>
        <dbReference type="Proteomes" id="UP000319619"/>
    </source>
</evidence>
<dbReference type="InterPro" id="IPR012336">
    <property type="entry name" value="Thioredoxin-like_fold"/>
</dbReference>
<evidence type="ECO:0000313" key="4">
    <source>
        <dbReference type="EMBL" id="TKJ42151.1"/>
    </source>
</evidence>
<reference evidence="4 5" key="1">
    <citation type="submission" date="2017-06" db="EMBL/GenBank/DDBJ databases">
        <title>Novel microbial phyla capable of carbon fixation and sulfur reduction in deep-sea sediments.</title>
        <authorList>
            <person name="Huang J."/>
            <person name="Baker B."/>
            <person name="Wang Y."/>
        </authorList>
    </citation>
    <scope>NUCLEOTIDE SEQUENCE [LARGE SCALE GENOMIC DNA]</scope>
    <source>
        <strain evidence="4">B3_LCP</strain>
    </source>
</reference>
<feature type="domain" description="Thioredoxin-like fold" evidence="3">
    <location>
        <begin position="3"/>
        <end position="80"/>
    </location>
</feature>
<name>A0A532V4M8_UNCL8</name>
<accession>A0A532V4M8</accession>
<feature type="disulfide bond" description="Redox-active" evidence="2">
    <location>
        <begin position="11"/>
        <end position="14"/>
    </location>
</feature>
<sequence length="82" mass="9163">MRKIEVLGPGCARCKKTERVVKQTLDELGWQEGQEYSLEKIENPNDIAGRGILMTPGVIIDGQIFCVGKVPTQKEISEFLTK</sequence>
<evidence type="ECO:0000259" key="3">
    <source>
        <dbReference type="Pfam" id="PF13192"/>
    </source>
</evidence>
<evidence type="ECO:0000256" key="1">
    <source>
        <dbReference type="PIRSR" id="PIRSR037031-50"/>
    </source>
</evidence>
<dbReference type="EMBL" id="NJBN01000001">
    <property type="protein sequence ID" value="TKJ42151.1"/>
    <property type="molecule type" value="Genomic_DNA"/>
</dbReference>
<dbReference type="Proteomes" id="UP000319619">
    <property type="component" value="Unassembled WGS sequence"/>
</dbReference>
<proteinExistence type="predicted"/>
<dbReference type="AlphaFoldDB" id="A0A532V4M8"/>
<dbReference type="PANTHER" id="PTHR36450">
    <property type="entry name" value="THIOREDOXIN"/>
    <property type="match status" value="1"/>
</dbReference>
<feature type="active site" description="Nucleophile" evidence="1">
    <location>
        <position position="11"/>
    </location>
</feature>
<dbReference type="SUPFAM" id="SSF52833">
    <property type="entry name" value="Thioredoxin-like"/>
    <property type="match status" value="1"/>
</dbReference>
<dbReference type="PANTHER" id="PTHR36450:SF1">
    <property type="entry name" value="THIOREDOXIN"/>
    <property type="match status" value="1"/>
</dbReference>
<keyword evidence="2" id="KW-0676">Redox-active center</keyword>
<gene>
    <name evidence="4" type="ORF">CEE37_00300</name>
</gene>
<protein>
    <submittedName>
        <fullName evidence="4">Thioredoxin family protein</fullName>
    </submittedName>
</protein>
<comment type="caution">
    <text evidence="4">The sequence shown here is derived from an EMBL/GenBank/DDBJ whole genome shotgun (WGS) entry which is preliminary data.</text>
</comment>
<dbReference type="NCBIfam" id="TIGR00412">
    <property type="entry name" value="redox_disulf_2"/>
    <property type="match status" value="1"/>
</dbReference>
<feature type="active site" description="Nucleophile" evidence="1">
    <location>
        <position position="14"/>
    </location>
</feature>
<evidence type="ECO:0000256" key="2">
    <source>
        <dbReference type="PIRSR" id="PIRSR037031-51"/>
    </source>
</evidence>
<organism evidence="4 5">
    <name type="scientific">candidate division LCP-89 bacterium B3_LCP</name>
    <dbReference type="NCBI Taxonomy" id="2012998"/>
    <lineage>
        <taxon>Bacteria</taxon>
        <taxon>Pseudomonadati</taxon>
        <taxon>Bacteria division LCP-89</taxon>
    </lineage>
</organism>
<dbReference type="InterPro" id="IPR005243">
    <property type="entry name" value="THIRX-like_proc"/>
</dbReference>
<keyword evidence="2" id="KW-1015">Disulfide bond</keyword>
<dbReference type="Pfam" id="PF13192">
    <property type="entry name" value="Thioredoxin_3"/>
    <property type="match status" value="1"/>
</dbReference>